<dbReference type="PIRSF" id="PIRSF000149">
    <property type="entry name" value="GAP_DH"/>
    <property type="match status" value="1"/>
</dbReference>
<feature type="binding site" evidence="8">
    <location>
        <position position="233"/>
    </location>
    <ligand>
        <name>D-glyceraldehyde 3-phosphate</name>
        <dbReference type="ChEBI" id="CHEBI:59776"/>
    </ligand>
</feature>
<evidence type="ECO:0000256" key="6">
    <source>
        <dbReference type="ARBA" id="ARBA00047698"/>
    </source>
</evidence>
<evidence type="ECO:0000313" key="14">
    <source>
        <dbReference type="EMBL" id="VFP79587.1"/>
    </source>
</evidence>
<dbReference type="GO" id="GO:0006006">
    <property type="term" value="P:glucose metabolic process"/>
    <property type="evidence" value="ECO:0007669"/>
    <property type="project" value="InterPro"/>
</dbReference>
<protein>
    <recommendedName>
        <fullName evidence="12">Glyceraldehyde-3-phosphate dehydrogenase</fullName>
        <ecNumber evidence="12">1.2.1.-</ecNumber>
    </recommendedName>
</protein>
<name>A0A451D1V3_9GAMM</name>
<dbReference type="GO" id="GO:0004365">
    <property type="term" value="F:glyceraldehyde-3-phosphate dehydrogenase (NAD+) (phosphorylating) activity"/>
    <property type="evidence" value="ECO:0007669"/>
    <property type="project" value="UniProtKB-EC"/>
</dbReference>
<dbReference type="SMART" id="SM00846">
    <property type="entry name" value="Gp_dh_N"/>
    <property type="match status" value="1"/>
</dbReference>
<dbReference type="CDD" id="cd05214">
    <property type="entry name" value="GAPDH_I_N"/>
    <property type="match status" value="1"/>
</dbReference>
<feature type="binding site" evidence="9">
    <location>
        <position position="121"/>
    </location>
    <ligand>
        <name>NAD(+)</name>
        <dbReference type="ChEBI" id="CHEBI:57540"/>
    </ligand>
</feature>
<dbReference type="Proteomes" id="UP000294412">
    <property type="component" value="Chromosome"/>
</dbReference>
<evidence type="ECO:0000256" key="3">
    <source>
        <dbReference type="ARBA" id="ARBA00011881"/>
    </source>
</evidence>
<sequence length="332" mass="35932">MTIKIGINGFGRIGRVILRAAQARSDIEIVAINDLFDAEYIAYMLKYDSTHGRFDGVVTVNSNGHLLVNDNIIRVSTEKTLEDLQWASIDVDVVIEATGRFLTNESARKHILAGAKKVILTGPPKDSTPMFVMGVNHKSYQGQNVISNASCTTNCLAPLAKVIHDRFGIREALMTTIHATTSTQKTVDSASYKDWRSGRGAAQNIIPASTGAAKAVGLVIPELNGKITGMSFRVATTNVSVVDLTACLVQSVSYQEICEAVKEASEGEMKGIIGFTSDEVVSSDFNGEILTSIFDANAGIALNDHFVKLIAWYDNETGYSNKVLDLATYVMK</sequence>
<feature type="binding site" evidence="9">
    <location>
        <position position="315"/>
    </location>
    <ligand>
        <name>NAD(+)</name>
        <dbReference type="ChEBI" id="CHEBI:57540"/>
    </ligand>
</feature>
<dbReference type="PROSITE" id="PS00071">
    <property type="entry name" value="GAPDH"/>
    <property type="match status" value="1"/>
</dbReference>
<proteinExistence type="inferred from homology"/>
<evidence type="ECO:0000256" key="9">
    <source>
        <dbReference type="PIRSR" id="PIRSR000149-3"/>
    </source>
</evidence>
<dbReference type="InterPro" id="IPR020829">
    <property type="entry name" value="GlycerAld_3-P_DH_cat"/>
</dbReference>
<dbReference type="InterPro" id="IPR036291">
    <property type="entry name" value="NAD(P)-bd_dom_sf"/>
</dbReference>
<feature type="binding site" evidence="8">
    <location>
        <begin position="210"/>
        <end position="211"/>
    </location>
    <ligand>
        <name>D-glyceraldehyde 3-phosphate</name>
        <dbReference type="ChEBI" id="CHEBI:59776"/>
    </ligand>
</feature>
<dbReference type="Gene3D" id="3.30.360.10">
    <property type="entry name" value="Dihydrodipicolinate Reductase, domain 2"/>
    <property type="match status" value="1"/>
</dbReference>
<feature type="binding site" evidence="8">
    <location>
        <position position="181"/>
    </location>
    <ligand>
        <name>D-glyceraldehyde 3-phosphate</name>
        <dbReference type="ChEBI" id="CHEBI:59776"/>
    </ligand>
</feature>
<keyword evidence="9" id="KW-0547">Nucleotide-binding</keyword>
<feature type="active site" description="Nucleophile" evidence="7">
    <location>
        <position position="151"/>
    </location>
</feature>
<evidence type="ECO:0000313" key="15">
    <source>
        <dbReference type="Proteomes" id="UP000294412"/>
    </source>
</evidence>
<dbReference type="PANTHER" id="PTHR10836:SF76">
    <property type="entry name" value="GLYCERALDEHYDE-3-PHOSPHATE DEHYDROGENASE-RELATED"/>
    <property type="match status" value="1"/>
</dbReference>
<dbReference type="GO" id="GO:0050661">
    <property type="term" value="F:NADP binding"/>
    <property type="evidence" value="ECO:0007669"/>
    <property type="project" value="InterPro"/>
</dbReference>
<dbReference type="Pfam" id="PF00044">
    <property type="entry name" value="Gp_dh_N"/>
    <property type="match status" value="1"/>
</dbReference>
<evidence type="ECO:0000256" key="7">
    <source>
        <dbReference type="PIRSR" id="PIRSR000149-1"/>
    </source>
</evidence>
<evidence type="ECO:0000256" key="1">
    <source>
        <dbReference type="ARBA" id="ARBA00003501"/>
    </source>
</evidence>
<comment type="similarity">
    <text evidence="2 11">Belongs to the glyceraldehyde-3-phosphate dehydrogenase family.</text>
</comment>
<organism evidence="14 15">
    <name type="scientific">Candidatus Erwinia haradaeae</name>
    <dbReference type="NCBI Taxonomy" id="1922217"/>
    <lineage>
        <taxon>Bacteria</taxon>
        <taxon>Pseudomonadati</taxon>
        <taxon>Pseudomonadota</taxon>
        <taxon>Gammaproteobacteria</taxon>
        <taxon>Enterobacterales</taxon>
        <taxon>Erwiniaceae</taxon>
        <taxon>Erwinia</taxon>
    </lineage>
</organism>
<evidence type="ECO:0000256" key="8">
    <source>
        <dbReference type="PIRSR" id="PIRSR000149-2"/>
    </source>
</evidence>
<dbReference type="InterPro" id="IPR006424">
    <property type="entry name" value="Glyceraldehyde-3-P_DH_1"/>
</dbReference>
<dbReference type="InterPro" id="IPR020831">
    <property type="entry name" value="GlycerAld/Erythrose_P_DH"/>
</dbReference>
<dbReference type="SUPFAM" id="SSF51735">
    <property type="entry name" value="NAD(P)-binding Rossmann-fold domains"/>
    <property type="match status" value="1"/>
</dbReference>
<keyword evidence="4 12" id="KW-0560">Oxidoreductase</keyword>
<accession>A0A451D1V3</accession>
<evidence type="ECO:0000259" key="13">
    <source>
        <dbReference type="SMART" id="SM00846"/>
    </source>
</evidence>
<evidence type="ECO:0000256" key="11">
    <source>
        <dbReference type="RuleBase" id="RU000397"/>
    </source>
</evidence>
<evidence type="ECO:0000256" key="10">
    <source>
        <dbReference type="PIRSR" id="PIRSR000149-4"/>
    </source>
</evidence>
<dbReference type="PANTHER" id="PTHR10836">
    <property type="entry name" value="GLYCERALDEHYDE 3-PHOSPHATE DEHYDROGENASE"/>
    <property type="match status" value="1"/>
</dbReference>
<comment type="subunit">
    <text evidence="3">Homotetramer.</text>
</comment>
<dbReference type="SUPFAM" id="SSF55347">
    <property type="entry name" value="Glyceraldehyde-3-phosphate dehydrogenase-like, C-terminal domain"/>
    <property type="match status" value="1"/>
</dbReference>
<dbReference type="InterPro" id="IPR020828">
    <property type="entry name" value="GlycerAld_3-P_DH_NAD(P)-bd"/>
</dbReference>
<reference evidence="14 15" key="1">
    <citation type="submission" date="2019-02" db="EMBL/GenBank/DDBJ databases">
        <authorList>
            <person name="Manzano-Marin A."/>
            <person name="Manzano-Marin A."/>
        </authorList>
    </citation>
    <scope>NUCLEOTIDE SEQUENCE [LARGE SCALE GENOMIC DNA]</scope>
    <source>
        <strain evidence="14 15">ErCicuneomaculata</strain>
    </source>
</reference>
<evidence type="ECO:0000256" key="5">
    <source>
        <dbReference type="ARBA" id="ARBA00023027"/>
    </source>
</evidence>
<feature type="domain" description="Glyceraldehyde 3-phosphate dehydrogenase NAD(P) binding" evidence="13">
    <location>
        <begin position="3"/>
        <end position="151"/>
    </location>
</feature>
<feature type="site" description="Activates thiol group during catalysis" evidence="10">
    <location>
        <position position="178"/>
    </location>
</feature>
<dbReference type="GO" id="GO:0072524">
    <property type="term" value="P:pyridine-containing compound metabolic process"/>
    <property type="evidence" value="ECO:0007669"/>
    <property type="project" value="UniProtKB-ARBA"/>
</dbReference>
<dbReference type="InterPro" id="IPR020830">
    <property type="entry name" value="GlycerAld_3-P_DH_AS"/>
</dbReference>
<evidence type="ECO:0000256" key="4">
    <source>
        <dbReference type="ARBA" id="ARBA00023002"/>
    </source>
</evidence>
<dbReference type="OrthoDB" id="9803304at2"/>
<dbReference type="FunFam" id="3.40.50.720:FF:000001">
    <property type="entry name" value="Glyceraldehyde-3-phosphate dehydrogenase"/>
    <property type="match status" value="1"/>
</dbReference>
<dbReference type="EC" id="1.2.1.-" evidence="12"/>
<comment type="catalytic activity">
    <reaction evidence="6">
        <text>D-glyceraldehyde 3-phosphate + phosphate + NAD(+) = (2R)-3-phospho-glyceroyl phosphate + NADH + H(+)</text>
        <dbReference type="Rhea" id="RHEA:10300"/>
        <dbReference type="ChEBI" id="CHEBI:15378"/>
        <dbReference type="ChEBI" id="CHEBI:43474"/>
        <dbReference type="ChEBI" id="CHEBI:57540"/>
        <dbReference type="ChEBI" id="CHEBI:57604"/>
        <dbReference type="ChEBI" id="CHEBI:57945"/>
        <dbReference type="ChEBI" id="CHEBI:59776"/>
        <dbReference type="EC" id="1.2.1.12"/>
    </reaction>
</comment>
<dbReference type="AlphaFoldDB" id="A0A451D1V3"/>
<dbReference type="Pfam" id="PF02800">
    <property type="entry name" value="Gp_dh_C"/>
    <property type="match status" value="1"/>
</dbReference>
<feature type="binding site" evidence="8">
    <location>
        <begin position="150"/>
        <end position="152"/>
    </location>
    <ligand>
        <name>D-glyceraldehyde 3-phosphate</name>
        <dbReference type="ChEBI" id="CHEBI:59776"/>
    </ligand>
</feature>
<comment type="function">
    <text evidence="1">Catalyzes the oxidative phosphorylation of glyceraldehyde 3-phosphate (G3P) to 1,3-bisphosphoglycerate (BPG) using the cofactor NAD. The first reaction step involves the formation of a hemiacetal intermediate between G3P and a cysteine residue, and this hemiacetal intermediate is then oxidized to a thioester, with concomitant reduction of NAD to NADH. The reduced NADH is then exchanged with the second NAD, and the thioester is attacked by a nucleophilic inorganic phosphate to produce BPG.</text>
</comment>
<evidence type="ECO:0000256" key="2">
    <source>
        <dbReference type="ARBA" id="ARBA00007406"/>
    </source>
</evidence>
<keyword evidence="5 9" id="KW-0520">NAD</keyword>
<dbReference type="EMBL" id="LR217703">
    <property type="protein sequence ID" value="VFP79587.1"/>
    <property type="molecule type" value="Genomic_DNA"/>
</dbReference>
<dbReference type="PRINTS" id="PR00078">
    <property type="entry name" value="G3PDHDRGNASE"/>
</dbReference>
<dbReference type="NCBIfam" id="TIGR01534">
    <property type="entry name" value="GAPDH-I"/>
    <property type="match status" value="1"/>
</dbReference>
<dbReference type="FunFam" id="3.30.360.10:FF:000001">
    <property type="entry name" value="Glyceraldehyde-3-phosphate dehydrogenase"/>
    <property type="match status" value="1"/>
</dbReference>
<dbReference type="GO" id="GO:0051287">
    <property type="term" value="F:NAD binding"/>
    <property type="evidence" value="ECO:0007669"/>
    <property type="project" value="InterPro"/>
</dbReference>
<feature type="binding site" evidence="9">
    <location>
        <position position="34"/>
    </location>
    <ligand>
        <name>NAD(+)</name>
        <dbReference type="ChEBI" id="CHEBI:57540"/>
    </ligand>
</feature>
<evidence type="ECO:0000256" key="12">
    <source>
        <dbReference type="RuleBase" id="RU361160"/>
    </source>
</evidence>
<dbReference type="CDD" id="cd18126">
    <property type="entry name" value="GAPDH_I_C"/>
    <property type="match status" value="1"/>
</dbReference>
<dbReference type="Gene3D" id="3.40.50.720">
    <property type="entry name" value="NAD(P)-binding Rossmann-like Domain"/>
    <property type="match status" value="1"/>
</dbReference>
<feature type="binding site" evidence="9">
    <location>
        <begin position="12"/>
        <end position="13"/>
    </location>
    <ligand>
        <name>NAD(+)</name>
        <dbReference type="ChEBI" id="CHEBI:57540"/>
    </ligand>
</feature>
<gene>
    <name evidence="14" type="primary">gapA</name>
    <name evidence="14" type="ORF">ERCICUMA2628_136</name>
</gene>